<protein>
    <recommendedName>
        <fullName evidence="7">Dioxygenase</fullName>
    </recommendedName>
</protein>
<evidence type="ECO:0008006" key="7">
    <source>
        <dbReference type="Google" id="ProtNLM"/>
    </source>
</evidence>
<name>A0A382DUH3_9ZZZZ</name>
<dbReference type="PANTHER" id="PTHR10543">
    <property type="entry name" value="BETA-CAROTENE DIOXYGENASE"/>
    <property type="match status" value="1"/>
</dbReference>
<dbReference type="AlphaFoldDB" id="A0A382DUH3"/>
<sequence>EARTGLCKFEAMNSYVEGSMAPVADEVTAFDLPVTGTIPEELEGRWLRNGPNPRSAVDPSTHHWFLGDGMVHGVRLRGGKAEWYRNRWVRGTRIAAELGEDPPQGHSYGDRDFGPNTSVGGFAGRTWAMVEAGTSPMTLTYELDTIGYNGFDGTLPGAFTAHPRYDAATGELHAICYAYPDQLDRVQHVVVGRDGRVAKVTDVPLTGMPMVHDMSLTSRYVLVYDLPVCLDIEAAMGGSPFPFAWNPDHPARVGLLPRDGTANDIVWCVAPQCYVFHSVNAYDADDGTVLVDLCRYDRMFDGDRNGPIGDSSPTIVRWVVDPATATVAETPIADGHHEFPTCDPRVGAGRHRYAYTADGLELGPTHRVDVETGDTVTHDHGEGRFGAEPLLVPKDGSTDEGVGWVLVCVNDRGGGPAELVVLDGEDLAAEPVARIHLPQRVPDGFHGNWVPDSSVPPE</sequence>
<comment type="cofactor">
    <cofactor evidence="1">
        <name>Fe(2+)</name>
        <dbReference type="ChEBI" id="CHEBI:29033"/>
    </cofactor>
</comment>
<dbReference type="EMBL" id="UINC01041177">
    <property type="protein sequence ID" value="SVB42090.1"/>
    <property type="molecule type" value="Genomic_DNA"/>
</dbReference>
<reference evidence="6" key="1">
    <citation type="submission" date="2018-05" db="EMBL/GenBank/DDBJ databases">
        <authorList>
            <person name="Lanie J.A."/>
            <person name="Ng W.-L."/>
            <person name="Kazmierczak K.M."/>
            <person name="Andrzejewski T.M."/>
            <person name="Davidsen T.M."/>
            <person name="Wayne K.J."/>
            <person name="Tettelin H."/>
            <person name="Glass J.I."/>
            <person name="Rusch D."/>
            <person name="Podicherti R."/>
            <person name="Tsui H.-C.T."/>
            <person name="Winkler M.E."/>
        </authorList>
    </citation>
    <scope>NUCLEOTIDE SEQUENCE</scope>
</reference>
<keyword evidence="5" id="KW-0408">Iron</keyword>
<evidence type="ECO:0000313" key="6">
    <source>
        <dbReference type="EMBL" id="SVB42090.1"/>
    </source>
</evidence>
<dbReference type="PANTHER" id="PTHR10543:SF89">
    <property type="entry name" value="CAROTENOID 9,10(9',10')-CLEAVAGE DIOXYGENASE 1"/>
    <property type="match status" value="1"/>
</dbReference>
<dbReference type="GO" id="GO:0046872">
    <property type="term" value="F:metal ion binding"/>
    <property type="evidence" value="ECO:0007669"/>
    <property type="project" value="UniProtKB-KW"/>
</dbReference>
<evidence type="ECO:0000256" key="3">
    <source>
        <dbReference type="ARBA" id="ARBA00022723"/>
    </source>
</evidence>
<keyword evidence="4" id="KW-0560">Oxidoreductase</keyword>
<comment type="similarity">
    <text evidence="2">Belongs to the carotenoid oxygenase family.</text>
</comment>
<accession>A0A382DUH3</accession>
<dbReference type="Pfam" id="PF03055">
    <property type="entry name" value="RPE65"/>
    <property type="match status" value="1"/>
</dbReference>
<proteinExistence type="inferred from homology"/>
<evidence type="ECO:0000256" key="4">
    <source>
        <dbReference type="ARBA" id="ARBA00023002"/>
    </source>
</evidence>
<dbReference type="GO" id="GO:0010436">
    <property type="term" value="F:carotenoid dioxygenase activity"/>
    <property type="evidence" value="ECO:0007669"/>
    <property type="project" value="TreeGrafter"/>
</dbReference>
<keyword evidence="3" id="KW-0479">Metal-binding</keyword>
<dbReference type="GO" id="GO:0016121">
    <property type="term" value="P:carotene catabolic process"/>
    <property type="evidence" value="ECO:0007669"/>
    <property type="project" value="TreeGrafter"/>
</dbReference>
<dbReference type="InterPro" id="IPR004294">
    <property type="entry name" value="Carotenoid_Oase"/>
</dbReference>
<organism evidence="6">
    <name type="scientific">marine metagenome</name>
    <dbReference type="NCBI Taxonomy" id="408172"/>
    <lineage>
        <taxon>unclassified sequences</taxon>
        <taxon>metagenomes</taxon>
        <taxon>ecological metagenomes</taxon>
    </lineage>
</organism>
<gene>
    <name evidence="6" type="ORF">METZ01_LOCUS194944</name>
</gene>
<evidence type="ECO:0000256" key="2">
    <source>
        <dbReference type="ARBA" id="ARBA00006787"/>
    </source>
</evidence>
<evidence type="ECO:0000256" key="5">
    <source>
        <dbReference type="ARBA" id="ARBA00023004"/>
    </source>
</evidence>
<feature type="non-terminal residue" evidence="6">
    <location>
        <position position="1"/>
    </location>
</feature>
<evidence type="ECO:0000256" key="1">
    <source>
        <dbReference type="ARBA" id="ARBA00001954"/>
    </source>
</evidence>